<feature type="transmembrane region" description="Helical" evidence="8">
    <location>
        <begin position="147"/>
        <end position="172"/>
    </location>
</feature>
<dbReference type="NCBIfam" id="TIGR00912">
    <property type="entry name" value="2A0309"/>
    <property type="match status" value="1"/>
</dbReference>
<evidence type="ECO:0000256" key="7">
    <source>
        <dbReference type="ARBA" id="ARBA00023136"/>
    </source>
</evidence>
<reference evidence="9 10" key="1">
    <citation type="submission" date="2019-08" db="EMBL/GenBank/DDBJ databases">
        <title>In-depth cultivation of the pig gut microbiome towards novel bacterial diversity and tailored functional studies.</title>
        <authorList>
            <person name="Wylensek D."/>
            <person name="Hitch T.C.A."/>
            <person name="Clavel T."/>
        </authorList>
    </citation>
    <scope>NUCLEOTIDE SEQUENCE [LARGE SCALE GENOMIC DNA]</scope>
    <source>
        <strain evidence="9 10">Med78-601-WT-4W-RMD-3</strain>
    </source>
</reference>
<dbReference type="EMBL" id="VULR01000010">
    <property type="protein sequence ID" value="MSS43685.1"/>
    <property type="molecule type" value="Genomic_DNA"/>
</dbReference>
<dbReference type="Pfam" id="PF03845">
    <property type="entry name" value="Spore_permease"/>
    <property type="match status" value="1"/>
</dbReference>
<dbReference type="PANTHER" id="PTHR34975:SF2">
    <property type="entry name" value="SPORE GERMINATION PROTEIN A2"/>
    <property type="match status" value="1"/>
</dbReference>
<feature type="transmembrane region" description="Helical" evidence="8">
    <location>
        <begin position="338"/>
        <end position="360"/>
    </location>
</feature>
<keyword evidence="4" id="KW-0309">Germination</keyword>
<evidence type="ECO:0000256" key="2">
    <source>
        <dbReference type="ARBA" id="ARBA00007998"/>
    </source>
</evidence>
<keyword evidence="3" id="KW-0813">Transport</keyword>
<comment type="similarity">
    <text evidence="2">Belongs to the amino acid-polyamine-organocation (APC) superfamily. Spore germination protein (SGP) (TC 2.A.3.9) family.</text>
</comment>
<evidence type="ECO:0000256" key="1">
    <source>
        <dbReference type="ARBA" id="ARBA00004141"/>
    </source>
</evidence>
<evidence type="ECO:0000313" key="9">
    <source>
        <dbReference type="EMBL" id="MSS43685.1"/>
    </source>
</evidence>
<gene>
    <name evidence="9" type="ORF">FYJ27_08095</name>
</gene>
<sequence length="372" mass="42154">MKDNVRISSYQAILLIIAFRIVLAFSYQPAINAPPGNQDNWIMIFLSTIYSIILCVPMLILSNKFRDFTLIEYMKLIYGRILGKIIGFFYSMVFLLFTIIFVSILVEILDSTMFPETPTWVTASMMLITCIYISYKGLESIGRGAEIFVPLILVVIAVIIILGINVLDFGVFLPILSDSSFKDINIGAIEIGTKFVDILILAMLAPYLDKRENLNKIFIKSLIYSILIVVSMIIVSQAALGIEQAKHANFPFFTFARLINVFEIVHRIESIYVVAWITSNIGKITGYLFFTTVSLGQTFRKGENKVYIIPVSIIVFISSVLIKDRRSILAAKEPLNKITLFIALTSIFIIPMIALIVYFFRRDRLKDKISAK</sequence>
<evidence type="ECO:0000256" key="4">
    <source>
        <dbReference type="ARBA" id="ARBA00022544"/>
    </source>
</evidence>
<dbReference type="RefSeq" id="WP_154484364.1">
    <property type="nucleotide sequence ID" value="NZ_VULR01000010.1"/>
</dbReference>
<accession>A0A844FIG3</accession>
<feature type="transmembrane region" description="Helical" evidence="8">
    <location>
        <begin position="305"/>
        <end position="322"/>
    </location>
</feature>
<dbReference type="PANTHER" id="PTHR34975">
    <property type="entry name" value="SPORE GERMINATION PROTEIN A2"/>
    <property type="match status" value="1"/>
</dbReference>
<dbReference type="GO" id="GO:0016020">
    <property type="term" value="C:membrane"/>
    <property type="evidence" value="ECO:0007669"/>
    <property type="project" value="UniProtKB-SubCell"/>
</dbReference>
<evidence type="ECO:0000256" key="6">
    <source>
        <dbReference type="ARBA" id="ARBA00022989"/>
    </source>
</evidence>
<dbReference type="Proteomes" id="UP000462760">
    <property type="component" value="Unassembled WGS sequence"/>
</dbReference>
<proteinExistence type="inferred from homology"/>
<comment type="caution">
    <text evidence="9">The sequence shown here is derived from an EMBL/GenBank/DDBJ whole genome shotgun (WGS) entry which is preliminary data.</text>
</comment>
<feature type="transmembrane region" description="Helical" evidence="8">
    <location>
        <begin position="12"/>
        <end position="29"/>
    </location>
</feature>
<dbReference type="AlphaFoldDB" id="A0A844FIG3"/>
<dbReference type="InterPro" id="IPR004761">
    <property type="entry name" value="Spore_GerAB"/>
</dbReference>
<dbReference type="Gene3D" id="1.20.1740.10">
    <property type="entry name" value="Amino acid/polyamine transporter I"/>
    <property type="match status" value="1"/>
</dbReference>
<name>A0A844FIG3_9FIRM</name>
<organism evidence="9 10">
    <name type="scientific">Anaerosalibacter bizertensis</name>
    <dbReference type="NCBI Taxonomy" id="932217"/>
    <lineage>
        <taxon>Bacteria</taxon>
        <taxon>Bacillati</taxon>
        <taxon>Bacillota</taxon>
        <taxon>Tissierellia</taxon>
        <taxon>Tissierellales</taxon>
        <taxon>Sporanaerobacteraceae</taxon>
        <taxon>Anaerosalibacter</taxon>
    </lineage>
</organism>
<evidence type="ECO:0000256" key="5">
    <source>
        <dbReference type="ARBA" id="ARBA00022692"/>
    </source>
</evidence>
<feature type="transmembrane region" description="Helical" evidence="8">
    <location>
        <begin position="41"/>
        <end position="61"/>
    </location>
</feature>
<feature type="transmembrane region" description="Helical" evidence="8">
    <location>
        <begin position="184"/>
        <end position="205"/>
    </location>
</feature>
<comment type="subcellular location">
    <subcellularLocation>
        <location evidence="1">Membrane</location>
        <topology evidence="1">Multi-pass membrane protein</topology>
    </subcellularLocation>
</comment>
<keyword evidence="7 8" id="KW-0472">Membrane</keyword>
<protein>
    <submittedName>
        <fullName evidence="9">GerAB/ArcD/ProY family transporter</fullName>
    </submittedName>
</protein>
<evidence type="ECO:0000256" key="8">
    <source>
        <dbReference type="SAM" id="Phobius"/>
    </source>
</evidence>
<feature type="transmembrane region" description="Helical" evidence="8">
    <location>
        <begin position="271"/>
        <end position="293"/>
    </location>
</feature>
<feature type="transmembrane region" description="Helical" evidence="8">
    <location>
        <begin position="81"/>
        <end position="106"/>
    </location>
</feature>
<dbReference type="OrthoDB" id="1675410at2"/>
<keyword evidence="5 8" id="KW-0812">Transmembrane</keyword>
<feature type="transmembrane region" description="Helical" evidence="8">
    <location>
        <begin position="118"/>
        <end position="135"/>
    </location>
</feature>
<dbReference type="GO" id="GO:0009847">
    <property type="term" value="P:spore germination"/>
    <property type="evidence" value="ECO:0007669"/>
    <property type="project" value="InterPro"/>
</dbReference>
<feature type="transmembrane region" description="Helical" evidence="8">
    <location>
        <begin position="217"/>
        <end position="240"/>
    </location>
</feature>
<keyword evidence="6 8" id="KW-1133">Transmembrane helix</keyword>
<evidence type="ECO:0000313" key="10">
    <source>
        <dbReference type="Proteomes" id="UP000462760"/>
    </source>
</evidence>
<evidence type="ECO:0000256" key="3">
    <source>
        <dbReference type="ARBA" id="ARBA00022448"/>
    </source>
</evidence>